<gene>
    <name evidence="2" type="ORF">Tco_1006033</name>
</gene>
<reference evidence="2" key="2">
    <citation type="submission" date="2022-01" db="EMBL/GenBank/DDBJ databases">
        <authorList>
            <person name="Yamashiro T."/>
            <person name="Shiraishi A."/>
            <person name="Satake H."/>
            <person name="Nakayama K."/>
        </authorList>
    </citation>
    <scope>NUCLEOTIDE SEQUENCE</scope>
</reference>
<name>A0ABQ5FGM5_9ASTR</name>
<keyword evidence="1" id="KW-1133">Transmembrane helix</keyword>
<accession>A0ABQ5FGM5</accession>
<organism evidence="2 3">
    <name type="scientific">Tanacetum coccineum</name>
    <dbReference type="NCBI Taxonomy" id="301880"/>
    <lineage>
        <taxon>Eukaryota</taxon>
        <taxon>Viridiplantae</taxon>
        <taxon>Streptophyta</taxon>
        <taxon>Embryophyta</taxon>
        <taxon>Tracheophyta</taxon>
        <taxon>Spermatophyta</taxon>
        <taxon>Magnoliopsida</taxon>
        <taxon>eudicotyledons</taxon>
        <taxon>Gunneridae</taxon>
        <taxon>Pentapetalae</taxon>
        <taxon>asterids</taxon>
        <taxon>campanulids</taxon>
        <taxon>Asterales</taxon>
        <taxon>Asteraceae</taxon>
        <taxon>Asteroideae</taxon>
        <taxon>Anthemideae</taxon>
        <taxon>Anthemidinae</taxon>
        <taxon>Tanacetum</taxon>
    </lineage>
</organism>
<keyword evidence="1" id="KW-0472">Membrane</keyword>
<dbReference type="Proteomes" id="UP001151760">
    <property type="component" value="Unassembled WGS sequence"/>
</dbReference>
<evidence type="ECO:0000256" key="1">
    <source>
        <dbReference type="SAM" id="Phobius"/>
    </source>
</evidence>
<evidence type="ECO:0000313" key="2">
    <source>
        <dbReference type="EMBL" id="GJT62500.1"/>
    </source>
</evidence>
<feature type="transmembrane region" description="Helical" evidence="1">
    <location>
        <begin position="28"/>
        <end position="45"/>
    </location>
</feature>
<protein>
    <submittedName>
        <fullName evidence="2">Uncharacterized protein</fullName>
    </submittedName>
</protein>
<sequence length="90" mass="10693">MKATMAWRCRACDGFMKRLLVCSGLSKTMNQGLMVMAFLMFLAWIKGYKRIKASMLGYDWRCDELARYVQCEEGKEIGKRLRFRSNDWKY</sequence>
<reference evidence="2" key="1">
    <citation type="journal article" date="2022" name="Int. J. Mol. Sci.">
        <title>Draft Genome of Tanacetum Coccineum: Genomic Comparison of Closely Related Tanacetum-Family Plants.</title>
        <authorList>
            <person name="Yamashiro T."/>
            <person name="Shiraishi A."/>
            <person name="Nakayama K."/>
            <person name="Satake H."/>
        </authorList>
    </citation>
    <scope>NUCLEOTIDE SEQUENCE</scope>
</reference>
<comment type="caution">
    <text evidence="2">The sequence shown here is derived from an EMBL/GenBank/DDBJ whole genome shotgun (WGS) entry which is preliminary data.</text>
</comment>
<proteinExistence type="predicted"/>
<evidence type="ECO:0000313" key="3">
    <source>
        <dbReference type="Proteomes" id="UP001151760"/>
    </source>
</evidence>
<keyword evidence="1" id="KW-0812">Transmembrane</keyword>
<keyword evidence="3" id="KW-1185">Reference proteome</keyword>
<dbReference type="EMBL" id="BQNB010017382">
    <property type="protein sequence ID" value="GJT62500.1"/>
    <property type="molecule type" value="Genomic_DNA"/>
</dbReference>